<keyword evidence="2" id="KW-0964">Secreted</keyword>
<protein>
    <submittedName>
        <fullName evidence="8">DUF11 domain-containing protein</fullName>
    </submittedName>
</protein>
<dbReference type="InterPro" id="IPR051172">
    <property type="entry name" value="Chlamydia_OmcB"/>
</dbReference>
<accession>A0A847ESR4</accession>
<dbReference type="InterPro" id="IPR047589">
    <property type="entry name" value="DUF11_rpt"/>
</dbReference>
<dbReference type="InterPro" id="IPR001434">
    <property type="entry name" value="OmcB-like_DUF11"/>
</dbReference>
<keyword evidence="4" id="KW-0812">Transmembrane</keyword>
<dbReference type="Pfam" id="PF17210">
    <property type="entry name" value="SdrD_B"/>
    <property type="match status" value="1"/>
</dbReference>
<sequence>MKRLIKKSLYKIFVSLFVIFYSFLPQTIVIGQVIDEYSQDNVAPIEEEIIPEESLPQEEVVLPEEETPPVVEEPLVEKPVVNEVVFEEPVIEKPTVEPVEVIKEVMSLPATWVLNGDSATTYDVVKLGKTYIAPQNSRVRVIFTKLPENPTKLTIEEITLTQEEIEATGAVSDMAYDIKTDMIDGTFEYDLVLPSIEEETKVVYAEERKDILTDIKEVTNEIVNEKDILKIEDIDHFTIFIVTGIWPTTSNNSIVDGEGSSQIRWPSGSSTQSGLGFVGKSGLILADLINGQEFILGDLTHYNHPVYSSIVWADLKITLGSPLSKDFTFKVQIDETTNTNNVRNCNSGFQRTDTPCDDKVTFPNSISDQIVTIGGVEYTLIIDGFKRTVEGNTIASFITEEYKDNTASLVGHFVPIGRIIVDKVTDPAGDTQLFTFTTGGEGYKGFTLKDSDTPNSQVLPAGKTYSVNETIPAGWHQTSAICTSSITGENETITALELDAGETITCTFTNTKKTDISITKTDSPDPVNNGGTLTYTLTVNNLSTIPAVNVIVKDTLPTGFSISSVTPSVGNCLDKIASDIQCELGTLAGNTSATVTIVGTVSTTSATISNSATVSTDTPETLTTNNNDSEDTTVNQKGHIIVQKITVPAGDQTVFTTKLTDINGIVIATGTISDSTDYIYDIDAGTYKIIEDVPSGWGATSNPCLNGVTVAAGETKTCIIENKRLPILTIEKVIVGDFVPFSNFSFKVDGVNPTAFESDGNNNIYVVPGQAYAITEVDPGSNYSVSYSSGCLGNLTYEQTATCTITNTKLGSISGTKWEDMNGDGNKDDQDLPILGWVINLDKDADGSIDQTTTTDNNGVYTFSNLLPGTFKVIENTPSSSWNVSFPSAGVNYYTGIILTAGANLTGYDFGNYENGQIKGYKWEDVDGDG</sequence>
<gene>
    <name evidence="8" type="ORF">GX618_00405</name>
</gene>
<keyword evidence="3" id="KW-0732">Signal</keyword>
<comment type="caution">
    <text evidence="8">The sequence shown here is derived from an EMBL/GenBank/DDBJ whole genome shotgun (WGS) entry which is preliminary data.</text>
</comment>
<proteinExistence type="predicted"/>
<dbReference type="InterPro" id="IPR047995">
    <property type="entry name" value="Choice_anch_K"/>
</dbReference>
<feature type="domain" description="DUF11" evidence="5">
    <location>
        <begin position="515"/>
        <end position="629"/>
    </location>
</feature>
<dbReference type="SUPFAM" id="SSF117074">
    <property type="entry name" value="Hypothetical protein PA1324"/>
    <property type="match status" value="1"/>
</dbReference>
<dbReference type="EMBL" id="JAAZAL010000015">
    <property type="protein sequence ID" value="NLE30726.1"/>
    <property type="molecule type" value="Genomic_DNA"/>
</dbReference>
<feature type="transmembrane region" description="Helical" evidence="4">
    <location>
        <begin position="12"/>
        <end position="34"/>
    </location>
</feature>
<evidence type="ECO:0000256" key="1">
    <source>
        <dbReference type="ARBA" id="ARBA00004613"/>
    </source>
</evidence>
<dbReference type="AlphaFoldDB" id="A0A847ESR4"/>
<organism evidence="8 9">
    <name type="scientific">Candidatus Dojkabacteria bacterium</name>
    <dbReference type="NCBI Taxonomy" id="2099670"/>
    <lineage>
        <taxon>Bacteria</taxon>
        <taxon>Candidatus Dojkabacteria</taxon>
    </lineage>
</organism>
<dbReference type="Gene3D" id="2.60.40.1140">
    <property type="entry name" value="Collagen-binding surface protein Cna, B-type domain"/>
    <property type="match status" value="1"/>
</dbReference>
<evidence type="ECO:0000313" key="8">
    <source>
        <dbReference type="EMBL" id="NLE30726.1"/>
    </source>
</evidence>
<feature type="domain" description="SpaA-like prealbumin fold" evidence="7">
    <location>
        <begin position="420"/>
        <end position="512"/>
    </location>
</feature>
<evidence type="ECO:0000259" key="5">
    <source>
        <dbReference type="Pfam" id="PF01345"/>
    </source>
</evidence>
<keyword evidence="4" id="KW-0472">Membrane</keyword>
<keyword evidence="4" id="KW-1133">Transmembrane helix</keyword>
<name>A0A847ESR4_9BACT</name>
<dbReference type="PANTHER" id="PTHR34819">
    <property type="entry name" value="LARGE CYSTEINE-RICH PERIPLASMIC PROTEIN OMCB"/>
    <property type="match status" value="1"/>
</dbReference>
<dbReference type="GO" id="GO:0005576">
    <property type="term" value="C:extracellular region"/>
    <property type="evidence" value="ECO:0007669"/>
    <property type="project" value="UniProtKB-SubCell"/>
</dbReference>
<dbReference type="InterPro" id="IPR033764">
    <property type="entry name" value="Sdr_B"/>
</dbReference>
<comment type="subcellular location">
    <subcellularLocation>
        <location evidence="1">Secreted</location>
    </subcellularLocation>
</comment>
<reference evidence="8 9" key="1">
    <citation type="journal article" date="2020" name="Biotechnol. Biofuels">
        <title>New insights from the biogas microbiome by comprehensive genome-resolved metagenomics of nearly 1600 species originating from multiple anaerobic digesters.</title>
        <authorList>
            <person name="Campanaro S."/>
            <person name="Treu L."/>
            <person name="Rodriguez-R L.M."/>
            <person name="Kovalovszki A."/>
            <person name="Ziels R.M."/>
            <person name="Maus I."/>
            <person name="Zhu X."/>
            <person name="Kougias P.G."/>
            <person name="Basile A."/>
            <person name="Luo G."/>
            <person name="Schluter A."/>
            <person name="Konstantinidis K.T."/>
            <person name="Angelidaki I."/>
        </authorList>
    </citation>
    <scope>NUCLEOTIDE SEQUENCE [LARGE SCALE GENOMIC DNA]</scope>
    <source>
        <strain evidence="8">AS06rmzACSIP_421</strain>
    </source>
</reference>
<dbReference type="Gene3D" id="2.60.40.1170">
    <property type="entry name" value="Mu homology domain, subdomain B"/>
    <property type="match status" value="1"/>
</dbReference>
<evidence type="ECO:0000256" key="2">
    <source>
        <dbReference type="ARBA" id="ARBA00022525"/>
    </source>
</evidence>
<dbReference type="InterPro" id="IPR013783">
    <property type="entry name" value="Ig-like_fold"/>
</dbReference>
<evidence type="ECO:0000259" key="7">
    <source>
        <dbReference type="Pfam" id="PF24514"/>
    </source>
</evidence>
<dbReference type="InterPro" id="IPR055371">
    <property type="entry name" value="SpaA_PFL_dom_4"/>
</dbReference>
<dbReference type="NCBIfam" id="TIGR01451">
    <property type="entry name" value="B_ant_repeat"/>
    <property type="match status" value="1"/>
</dbReference>
<evidence type="ECO:0000256" key="4">
    <source>
        <dbReference type="SAM" id="Phobius"/>
    </source>
</evidence>
<dbReference type="Gene3D" id="2.60.40.10">
    <property type="entry name" value="Immunoglobulins"/>
    <property type="match status" value="1"/>
</dbReference>
<dbReference type="Pfam" id="PF01345">
    <property type="entry name" value="DUF11"/>
    <property type="match status" value="1"/>
</dbReference>
<feature type="non-terminal residue" evidence="8">
    <location>
        <position position="930"/>
    </location>
</feature>
<evidence type="ECO:0000256" key="3">
    <source>
        <dbReference type="ARBA" id="ARBA00022729"/>
    </source>
</evidence>
<evidence type="ECO:0000313" key="9">
    <source>
        <dbReference type="Proteomes" id="UP000554004"/>
    </source>
</evidence>
<dbReference type="Pfam" id="PF24514">
    <property type="entry name" value="SpaA_4"/>
    <property type="match status" value="1"/>
</dbReference>
<dbReference type="NCBIfam" id="NF038131">
    <property type="entry name" value="choice_anch_K"/>
    <property type="match status" value="1"/>
</dbReference>
<evidence type="ECO:0000259" key="6">
    <source>
        <dbReference type="Pfam" id="PF17210"/>
    </source>
</evidence>
<dbReference type="Proteomes" id="UP000554004">
    <property type="component" value="Unassembled WGS sequence"/>
</dbReference>
<feature type="domain" description="SD-repeat containing protein B" evidence="6">
    <location>
        <begin position="815"/>
        <end position="890"/>
    </location>
</feature>